<feature type="transmembrane region" description="Helical" evidence="9">
    <location>
        <begin position="179"/>
        <end position="203"/>
    </location>
</feature>
<sequence>MGQTTVREPAGQDDAGTRTGPPAEAPGGAASRGLPARLGNGLRRPRRRVALLSALVAACTVLAQWINNTPPLYFDPYYVWLGARDWPDVPLDRWPFNEVPHQVTRLGLVLPARLAQELLGDGQAAYFTVAALGGCLFFVGCYLAVRSLFGDVAGVAAALLLIVHPFFTMTNPYGVEVTWSAGVVLPDMPGAGLFAFGMAALVAASRRTGRAQTRLLVAAGVCFGASFLVREFLAFLFLAIPIYLALLRIPWRRNVTVGLPMVAILAANLTHNTVVWGDPLAGLMSAATHGGESRDHVTRWLALQSFVRAMDDWHPMGMIFVAALVLTLAGWAVTRDRRLAFVLVWFFTLAVPLTLLAGVLDPHDISLRAWLLRYWFAVLPALLAGAAGSAVLLARRIPDGFAARFRLRTVVAPALAVVLAGTYAVSAVRAVPYLPRDTAWNELRNHLAAHDRDMPVLWADRRLAQTLTFYTRSMWGDTLWHGRIRDFEHSSTKLPEESYGQPMLFTRWRGQESQILAGWRPSQEGGWRLMWQSSDGLLEIWGPA</sequence>
<evidence type="ECO:0000256" key="1">
    <source>
        <dbReference type="ARBA" id="ARBA00004651"/>
    </source>
</evidence>
<dbReference type="Proteomes" id="UP001596074">
    <property type="component" value="Unassembled WGS sequence"/>
</dbReference>
<dbReference type="Pfam" id="PF13231">
    <property type="entry name" value="PMT_2"/>
    <property type="match status" value="1"/>
</dbReference>
<feature type="transmembrane region" description="Helical" evidence="9">
    <location>
        <begin position="215"/>
        <end position="244"/>
    </location>
</feature>
<protein>
    <submittedName>
        <fullName evidence="11">ArnT family glycosyltransferase</fullName>
        <ecNumber evidence="11">2.4.-.-</ecNumber>
    </submittedName>
</protein>
<reference evidence="12" key="1">
    <citation type="journal article" date="2019" name="Int. J. Syst. Evol. Microbiol.">
        <title>The Global Catalogue of Microorganisms (GCM) 10K type strain sequencing project: providing services to taxonomists for standard genome sequencing and annotation.</title>
        <authorList>
            <consortium name="The Broad Institute Genomics Platform"/>
            <consortium name="The Broad Institute Genome Sequencing Center for Infectious Disease"/>
            <person name="Wu L."/>
            <person name="Ma J."/>
        </authorList>
    </citation>
    <scope>NUCLEOTIDE SEQUENCE [LARGE SCALE GENOMIC DNA]</scope>
    <source>
        <strain evidence="12">KCTC 42087</strain>
    </source>
</reference>
<evidence type="ECO:0000256" key="4">
    <source>
        <dbReference type="ARBA" id="ARBA00022679"/>
    </source>
</evidence>
<feature type="transmembrane region" description="Helical" evidence="9">
    <location>
        <begin position="49"/>
        <end position="66"/>
    </location>
</feature>
<feature type="transmembrane region" description="Helical" evidence="9">
    <location>
        <begin position="340"/>
        <end position="360"/>
    </location>
</feature>
<feature type="transmembrane region" description="Helical" evidence="9">
    <location>
        <begin position="372"/>
        <end position="393"/>
    </location>
</feature>
<keyword evidence="2" id="KW-1003">Cell membrane</keyword>
<feature type="transmembrane region" description="Helical" evidence="9">
    <location>
        <begin position="405"/>
        <end position="425"/>
    </location>
</feature>
<evidence type="ECO:0000256" key="9">
    <source>
        <dbReference type="SAM" id="Phobius"/>
    </source>
</evidence>
<evidence type="ECO:0000259" key="10">
    <source>
        <dbReference type="Pfam" id="PF13231"/>
    </source>
</evidence>
<feature type="region of interest" description="Disordered" evidence="8">
    <location>
        <begin position="1"/>
        <end position="39"/>
    </location>
</feature>
<keyword evidence="6 9" id="KW-1133">Transmembrane helix</keyword>
<evidence type="ECO:0000256" key="3">
    <source>
        <dbReference type="ARBA" id="ARBA00022676"/>
    </source>
</evidence>
<evidence type="ECO:0000256" key="7">
    <source>
        <dbReference type="ARBA" id="ARBA00023136"/>
    </source>
</evidence>
<comment type="caution">
    <text evidence="11">The sequence shown here is derived from an EMBL/GenBank/DDBJ whole genome shotgun (WGS) entry which is preliminary data.</text>
</comment>
<keyword evidence="7 9" id="KW-0472">Membrane</keyword>
<dbReference type="PANTHER" id="PTHR33908">
    <property type="entry name" value="MANNOSYLTRANSFERASE YKCB-RELATED"/>
    <property type="match status" value="1"/>
</dbReference>
<feature type="transmembrane region" description="Helical" evidence="9">
    <location>
        <begin position="313"/>
        <end position="333"/>
    </location>
</feature>
<dbReference type="RefSeq" id="WP_378278814.1">
    <property type="nucleotide sequence ID" value="NZ_JBHSON010000001.1"/>
</dbReference>
<dbReference type="PANTHER" id="PTHR33908:SF11">
    <property type="entry name" value="MEMBRANE PROTEIN"/>
    <property type="match status" value="1"/>
</dbReference>
<keyword evidence="4 11" id="KW-0808">Transferase</keyword>
<evidence type="ECO:0000256" key="5">
    <source>
        <dbReference type="ARBA" id="ARBA00022692"/>
    </source>
</evidence>
<feature type="domain" description="Glycosyltransferase RgtA/B/C/D-like" evidence="10">
    <location>
        <begin position="113"/>
        <end position="265"/>
    </location>
</feature>
<evidence type="ECO:0000256" key="6">
    <source>
        <dbReference type="ARBA" id="ARBA00022989"/>
    </source>
</evidence>
<evidence type="ECO:0000256" key="8">
    <source>
        <dbReference type="SAM" id="MobiDB-lite"/>
    </source>
</evidence>
<keyword evidence="3 11" id="KW-0328">Glycosyltransferase</keyword>
<gene>
    <name evidence="11" type="ORF">ACFPZN_00185</name>
</gene>
<dbReference type="InterPro" id="IPR050297">
    <property type="entry name" value="LipidA_mod_glycosyltrf_83"/>
</dbReference>
<evidence type="ECO:0000313" key="11">
    <source>
        <dbReference type="EMBL" id="MFC5744022.1"/>
    </source>
</evidence>
<dbReference type="EMBL" id="JBHSON010000001">
    <property type="protein sequence ID" value="MFC5744022.1"/>
    <property type="molecule type" value="Genomic_DNA"/>
</dbReference>
<dbReference type="EC" id="2.4.-.-" evidence="11"/>
<evidence type="ECO:0000256" key="2">
    <source>
        <dbReference type="ARBA" id="ARBA00022475"/>
    </source>
</evidence>
<dbReference type="GO" id="GO:0016757">
    <property type="term" value="F:glycosyltransferase activity"/>
    <property type="evidence" value="ECO:0007669"/>
    <property type="project" value="UniProtKB-KW"/>
</dbReference>
<name>A0ABW0ZMZ8_9ACTN</name>
<comment type="subcellular location">
    <subcellularLocation>
        <location evidence="1">Cell membrane</location>
        <topology evidence="1">Multi-pass membrane protein</topology>
    </subcellularLocation>
</comment>
<feature type="compositionally biased region" description="Low complexity" evidence="8">
    <location>
        <begin position="17"/>
        <end position="39"/>
    </location>
</feature>
<evidence type="ECO:0000313" key="12">
    <source>
        <dbReference type="Proteomes" id="UP001596074"/>
    </source>
</evidence>
<feature type="transmembrane region" description="Helical" evidence="9">
    <location>
        <begin position="124"/>
        <end position="143"/>
    </location>
</feature>
<proteinExistence type="predicted"/>
<keyword evidence="12" id="KW-1185">Reference proteome</keyword>
<accession>A0ABW0ZMZ8</accession>
<keyword evidence="5 9" id="KW-0812">Transmembrane</keyword>
<dbReference type="InterPro" id="IPR038731">
    <property type="entry name" value="RgtA/B/C-like"/>
</dbReference>
<feature type="transmembrane region" description="Helical" evidence="9">
    <location>
        <begin position="148"/>
        <end position="167"/>
    </location>
</feature>
<organism evidence="11 12">
    <name type="scientific">Actinomadura rugatobispora</name>
    <dbReference type="NCBI Taxonomy" id="1994"/>
    <lineage>
        <taxon>Bacteria</taxon>
        <taxon>Bacillati</taxon>
        <taxon>Actinomycetota</taxon>
        <taxon>Actinomycetes</taxon>
        <taxon>Streptosporangiales</taxon>
        <taxon>Thermomonosporaceae</taxon>
        <taxon>Actinomadura</taxon>
    </lineage>
</organism>